<accession>A0A858RNC1</accession>
<organism evidence="3 4">
    <name type="scientific">Luteolibacter luteus</name>
    <dbReference type="NCBI Taxonomy" id="2728835"/>
    <lineage>
        <taxon>Bacteria</taxon>
        <taxon>Pseudomonadati</taxon>
        <taxon>Verrucomicrobiota</taxon>
        <taxon>Verrucomicrobiia</taxon>
        <taxon>Verrucomicrobiales</taxon>
        <taxon>Verrucomicrobiaceae</taxon>
        <taxon>Luteolibacter</taxon>
    </lineage>
</organism>
<dbReference type="Proteomes" id="UP000501812">
    <property type="component" value="Chromosome"/>
</dbReference>
<dbReference type="EMBL" id="CP051774">
    <property type="protein sequence ID" value="QJE98362.1"/>
    <property type="molecule type" value="Genomic_DNA"/>
</dbReference>
<name>A0A858RNC1_9BACT</name>
<sequence>MTSLLHSIIAFSPALLASGFLIQAAGAQVEDPNLTQVPAGYRDWKLISVAREQGKRDDIRAVLGNDIAIKAYREGITPFPDGAIIARIAWNLVPSEENNKAFGQEQSWVAGTPKNGVQFMFKDAQKYAATGGWGYAQFGETDGKPVVDVAKLAACYNCHKPAAAHDFVFTRYSLAGLAGEK</sequence>
<reference evidence="3 4" key="1">
    <citation type="submission" date="2020-04" db="EMBL/GenBank/DDBJ databases">
        <title>Luteolibacter sp. G-1-1-1 isolated from soil.</title>
        <authorList>
            <person name="Dahal R.H."/>
        </authorList>
    </citation>
    <scope>NUCLEOTIDE SEQUENCE [LARGE SCALE GENOMIC DNA]</scope>
    <source>
        <strain evidence="3 4">G-1-1-1</strain>
    </source>
</reference>
<feature type="signal peptide" evidence="1">
    <location>
        <begin position="1"/>
        <end position="17"/>
    </location>
</feature>
<keyword evidence="4" id="KW-1185">Reference proteome</keyword>
<proteinExistence type="predicted"/>
<keyword evidence="1" id="KW-0732">Signal</keyword>
<dbReference type="Gene3D" id="3.50.70.20">
    <property type="entry name" value="Cytochrome P460"/>
    <property type="match status" value="1"/>
</dbReference>
<feature type="domain" description="Cytochrome P460" evidence="2">
    <location>
        <begin position="38"/>
        <end position="170"/>
    </location>
</feature>
<dbReference type="Pfam" id="PF16694">
    <property type="entry name" value="Cytochrome_P460"/>
    <property type="match status" value="1"/>
</dbReference>
<evidence type="ECO:0000313" key="3">
    <source>
        <dbReference type="EMBL" id="QJE98362.1"/>
    </source>
</evidence>
<dbReference type="KEGG" id="luo:HHL09_22105"/>
<evidence type="ECO:0000313" key="4">
    <source>
        <dbReference type="Proteomes" id="UP000501812"/>
    </source>
</evidence>
<evidence type="ECO:0000259" key="2">
    <source>
        <dbReference type="Pfam" id="PF16694"/>
    </source>
</evidence>
<dbReference type="InterPro" id="IPR038142">
    <property type="entry name" value="Cytochrome_P460_sp"/>
</dbReference>
<dbReference type="CDD" id="cd20753">
    <property type="entry name" value="cyt_P460_Mc-like"/>
    <property type="match status" value="1"/>
</dbReference>
<dbReference type="InterPro" id="IPR032033">
    <property type="entry name" value="Cytochrome_P460"/>
</dbReference>
<gene>
    <name evidence="3" type="ORF">HHL09_22105</name>
</gene>
<protein>
    <submittedName>
        <fullName evidence="3">Cytochrome P460 family protein</fullName>
    </submittedName>
</protein>
<evidence type="ECO:0000256" key="1">
    <source>
        <dbReference type="SAM" id="SignalP"/>
    </source>
</evidence>
<dbReference type="AlphaFoldDB" id="A0A858RNC1"/>
<dbReference type="RefSeq" id="WP_169456842.1">
    <property type="nucleotide sequence ID" value="NZ_CP051774.1"/>
</dbReference>
<feature type="chain" id="PRO_5032525935" evidence="1">
    <location>
        <begin position="18"/>
        <end position="181"/>
    </location>
</feature>